<name>A0ABR2DB90_9ROSI</name>
<comment type="caution">
    <text evidence="1">The sequence shown here is derived from an EMBL/GenBank/DDBJ whole genome shotgun (WGS) entry which is preliminary data.</text>
</comment>
<reference evidence="1 2" key="1">
    <citation type="journal article" date="2024" name="G3 (Bethesda)">
        <title>Genome assembly of Hibiscus sabdariffa L. provides insights into metabolisms of medicinal natural products.</title>
        <authorList>
            <person name="Kim T."/>
        </authorList>
    </citation>
    <scope>NUCLEOTIDE SEQUENCE [LARGE SCALE GENOMIC DNA]</scope>
    <source>
        <strain evidence="1">TK-2024</strain>
        <tissue evidence="1">Old leaves</tissue>
    </source>
</reference>
<evidence type="ECO:0000313" key="1">
    <source>
        <dbReference type="EMBL" id="KAK8534588.1"/>
    </source>
</evidence>
<evidence type="ECO:0000313" key="2">
    <source>
        <dbReference type="Proteomes" id="UP001472677"/>
    </source>
</evidence>
<protein>
    <submittedName>
        <fullName evidence="1">Uncharacterized protein</fullName>
    </submittedName>
</protein>
<proteinExistence type="predicted"/>
<sequence length="183" mass="20490">MEISSVEIFKNLKRDSSLEVRLRRKNKGFQVDITPHKARPPNPYEGSHQCRVLITDLCLATDCKLSMEFVPSCKASSTNLLIGRAVIPESGGDVDVWTPVFNIHDPTGTGCNGFSPNAKHLLDSQDGLMLFQHPSESENKYVLWNPNTEQFLLVPRPRNPETDFRCSCSRVSALETRQGDGFV</sequence>
<organism evidence="1 2">
    <name type="scientific">Hibiscus sabdariffa</name>
    <name type="common">roselle</name>
    <dbReference type="NCBI Taxonomy" id="183260"/>
    <lineage>
        <taxon>Eukaryota</taxon>
        <taxon>Viridiplantae</taxon>
        <taxon>Streptophyta</taxon>
        <taxon>Embryophyta</taxon>
        <taxon>Tracheophyta</taxon>
        <taxon>Spermatophyta</taxon>
        <taxon>Magnoliopsida</taxon>
        <taxon>eudicotyledons</taxon>
        <taxon>Gunneridae</taxon>
        <taxon>Pentapetalae</taxon>
        <taxon>rosids</taxon>
        <taxon>malvids</taxon>
        <taxon>Malvales</taxon>
        <taxon>Malvaceae</taxon>
        <taxon>Malvoideae</taxon>
        <taxon>Hibiscus</taxon>
    </lineage>
</organism>
<dbReference type="EMBL" id="JBBPBM010000031">
    <property type="protein sequence ID" value="KAK8534588.1"/>
    <property type="molecule type" value="Genomic_DNA"/>
</dbReference>
<dbReference type="Proteomes" id="UP001472677">
    <property type="component" value="Unassembled WGS sequence"/>
</dbReference>
<gene>
    <name evidence="1" type="ORF">V6N12_057232</name>
</gene>
<accession>A0ABR2DB90</accession>
<keyword evidence="2" id="KW-1185">Reference proteome</keyword>